<feature type="compositionally biased region" description="Polar residues" evidence="1">
    <location>
        <begin position="547"/>
        <end position="561"/>
    </location>
</feature>
<feature type="compositionally biased region" description="Basic and acidic residues" evidence="1">
    <location>
        <begin position="524"/>
        <end position="536"/>
    </location>
</feature>
<dbReference type="InterPro" id="IPR007122">
    <property type="entry name" value="Villin/Gelsolin"/>
</dbReference>
<evidence type="ECO:0008006" key="4">
    <source>
        <dbReference type="Google" id="ProtNLM"/>
    </source>
</evidence>
<feature type="compositionally biased region" description="Pro residues" evidence="1">
    <location>
        <begin position="479"/>
        <end position="490"/>
    </location>
</feature>
<dbReference type="Proteomes" id="UP000054007">
    <property type="component" value="Unassembled WGS sequence"/>
</dbReference>
<dbReference type="GO" id="GO:0008154">
    <property type="term" value="P:actin polymerization or depolymerization"/>
    <property type="evidence" value="ECO:0007669"/>
    <property type="project" value="TreeGrafter"/>
</dbReference>
<evidence type="ECO:0000313" key="2">
    <source>
        <dbReference type="EMBL" id="KIY67156.1"/>
    </source>
</evidence>
<dbReference type="STRING" id="1314674.A0A0D7BCB0"/>
<dbReference type="InterPro" id="IPR029006">
    <property type="entry name" value="ADF-H/Gelsolin-like_dom_sf"/>
</dbReference>
<feature type="region of interest" description="Disordered" evidence="1">
    <location>
        <begin position="1"/>
        <end position="21"/>
    </location>
</feature>
<dbReference type="PANTHER" id="PTHR11977">
    <property type="entry name" value="VILLIN"/>
    <property type="match status" value="1"/>
</dbReference>
<dbReference type="AlphaFoldDB" id="A0A0D7BCB0"/>
<dbReference type="Gene3D" id="3.40.20.10">
    <property type="entry name" value="Severin"/>
    <property type="match status" value="1"/>
</dbReference>
<dbReference type="SUPFAM" id="SSF55753">
    <property type="entry name" value="Actin depolymerizing proteins"/>
    <property type="match status" value="1"/>
</dbReference>
<feature type="compositionally biased region" description="Polar residues" evidence="1">
    <location>
        <begin position="190"/>
        <end position="199"/>
    </location>
</feature>
<feature type="compositionally biased region" description="Polar residues" evidence="1">
    <location>
        <begin position="608"/>
        <end position="621"/>
    </location>
</feature>
<keyword evidence="3" id="KW-1185">Reference proteome</keyword>
<feature type="compositionally biased region" description="Polar residues" evidence="1">
    <location>
        <begin position="749"/>
        <end position="765"/>
    </location>
</feature>
<feature type="compositionally biased region" description="Low complexity" evidence="1">
    <location>
        <begin position="200"/>
        <end position="212"/>
    </location>
</feature>
<feature type="compositionally biased region" description="Basic and acidic residues" evidence="1">
    <location>
        <begin position="152"/>
        <end position="167"/>
    </location>
</feature>
<protein>
    <recommendedName>
        <fullName evidence="4">Gelsolin-like domain-containing protein</fullName>
    </recommendedName>
</protein>
<dbReference type="OrthoDB" id="6375767at2759"/>
<dbReference type="GO" id="GO:0015629">
    <property type="term" value="C:actin cytoskeleton"/>
    <property type="evidence" value="ECO:0007669"/>
    <property type="project" value="TreeGrafter"/>
</dbReference>
<dbReference type="GO" id="GO:0051014">
    <property type="term" value="P:actin filament severing"/>
    <property type="evidence" value="ECO:0007669"/>
    <property type="project" value="TreeGrafter"/>
</dbReference>
<dbReference type="GO" id="GO:0051015">
    <property type="term" value="F:actin filament binding"/>
    <property type="evidence" value="ECO:0007669"/>
    <property type="project" value="InterPro"/>
</dbReference>
<evidence type="ECO:0000256" key="1">
    <source>
        <dbReference type="SAM" id="MobiDB-lite"/>
    </source>
</evidence>
<feature type="region of interest" description="Disordered" evidence="1">
    <location>
        <begin position="364"/>
        <end position="713"/>
    </location>
</feature>
<organism evidence="2 3">
    <name type="scientific">Cylindrobasidium torrendii FP15055 ss-10</name>
    <dbReference type="NCBI Taxonomy" id="1314674"/>
    <lineage>
        <taxon>Eukaryota</taxon>
        <taxon>Fungi</taxon>
        <taxon>Dikarya</taxon>
        <taxon>Basidiomycota</taxon>
        <taxon>Agaricomycotina</taxon>
        <taxon>Agaricomycetes</taxon>
        <taxon>Agaricomycetidae</taxon>
        <taxon>Agaricales</taxon>
        <taxon>Marasmiineae</taxon>
        <taxon>Physalacriaceae</taxon>
        <taxon>Cylindrobasidium</taxon>
    </lineage>
</organism>
<proteinExistence type="predicted"/>
<dbReference type="GO" id="GO:0005737">
    <property type="term" value="C:cytoplasm"/>
    <property type="evidence" value="ECO:0007669"/>
    <property type="project" value="TreeGrafter"/>
</dbReference>
<feature type="compositionally biased region" description="Low complexity" evidence="1">
    <location>
        <begin position="261"/>
        <end position="270"/>
    </location>
</feature>
<accession>A0A0D7BCB0</accession>
<dbReference type="GO" id="GO:0005546">
    <property type="term" value="F:phosphatidylinositol-4,5-bisphosphate binding"/>
    <property type="evidence" value="ECO:0007669"/>
    <property type="project" value="TreeGrafter"/>
</dbReference>
<dbReference type="GO" id="GO:0051016">
    <property type="term" value="P:barbed-end actin filament capping"/>
    <property type="evidence" value="ECO:0007669"/>
    <property type="project" value="TreeGrafter"/>
</dbReference>
<dbReference type="PANTHER" id="PTHR11977:SF133">
    <property type="entry name" value="DUF4045 DOMAIN-CONTAINING PROTEIN"/>
    <property type="match status" value="1"/>
</dbReference>
<feature type="compositionally biased region" description="Low complexity" evidence="1">
    <location>
        <begin position="562"/>
        <end position="574"/>
    </location>
</feature>
<feature type="region of interest" description="Disordered" evidence="1">
    <location>
        <begin position="190"/>
        <end position="351"/>
    </location>
</feature>
<feature type="compositionally biased region" description="Low complexity" evidence="1">
    <location>
        <begin position="277"/>
        <end position="291"/>
    </location>
</feature>
<sequence length="1217" mass="130057">MAAPSGSVYAQRTGGSVAPNDEGLVEWASRIKAMQDQVDADEEAEQKKLEEEIAASRLARQRRSRLGYGSRAQSLDLSAEGSKLPAIKDNAPVSAGHNSPSERLSGQDDALRKLTGGPPPTAPKSNDAISLAAFMGGKATGPRLNRHAPQQDAHDPTQFEQRSRVDAPHPIFGSKGVAMPGMVARKTAGNNQATFQTPSAAAPAPAAVTVPVDEARVRRQSTPSLAARYLEHASSPRPVSPLKISSRDRTISTPGPKPVATTGPPSRSRTPQPPRVSSPAVPAPARATTPQVHSPAPTQPRVPTASTPSLARAVQPTPRTSMGPPIPLSHSSSAAFLKAPVQKDPTPSISRLQGRGFVHQMVQQSRDLGGPSSPASAKDESGKLLGARKASVLDRWQPEGSPVKSPPPVLPKAVPIKKTKTIGPEQTATTPPPPRVVKHSPSLPSVKGRKSPSPTRTDIPSHEPSFGSATTMMIIKPTTPKPKSPRPKSPPAVRQPAVSFSAVDELGVSRMSTGSKVTFADMAPEPRKPLAHPTKERAKKPKKVKTNETVANLRITDSTRTAPAAQPSPAPLASGEMDVAALGTKSSLSAATPPQVAVTPRDIARAPSPSSGKPATATATRPNIAERWSQNITNVAEVSSSPPADTPGKMAGKQALPGMSGSNAPTLNRKKSAAGDAPGPRLPTTMQKVSPPSTEGAAPPSPIPRTRIPSTGSRATVMDVAQVFVEHARKSPEIESPTSVEEPVRIQISSPPAQLSSPVTASSVPSFARPQNDKRKSSYDRFSAVTLPPLQEEVTPTPSPAGTLSKNYVKDLVLEKEDKIHSPTLTLSFTAGPISRLDVSALIAGPPVYTPDQSIRDISVEVMLVSGSATTILSDDTNVFYDNEILAVIHRKKSISSGLVATTVWAWAGRELDAREEIKLEEIASRYRTSYILVPQYAEPAEMLKVLGGQLAVRQGSRVHWSAENTAMHVVRSRNGYILIEELDLGIQNLCAGYSYCVTVLETVYIWHGPGAVEKERKAARLYARKLGENVVELGRNASEDDEDMFWMVLGDEGYAQADYWRWRSEAKGSIDPAIWEVDASKLTHVPSWTVHVNVHSSVFIADCIWEIYVVVGKDARGKRTVIQSALKAAEELAKGVASRRPFTPVVHVLTMPSQIPLELRAHLRDIRVFGSEIEAPEHMNIVSAEVAHHQLNRQSWPKMALTDPTFLPLGVDPSVL</sequence>
<feature type="compositionally biased region" description="Polar residues" evidence="1">
    <location>
        <begin position="684"/>
        <end position="693"/>
    </location>
</feature>
<gene>
    <name evidence="2" type="ORF">CYLTODRAFT_422772</name>
</gene>
<name>A0A0D7BCB0_9AGAR</name>
<evidence type="ECO:0000313" key="3">
    <source>
        <dbReference type="Proteomes" id="UP000054007"/>
    </source>
</evidence>
<reference evidence="2 3" key="1">
    <citation type="journal article" date="2015" name="Fungal Genet. Biol.">
        <title>Evolution of novel wood decay mechanisms in Agaricales revealed by the genome sequences of Fistulina hepatica and Cylindrobasidium torrendii.</title>
        <authorList>
            <person name="Floudas D."/>
            <person name="Held B.W."/>
            <person name="Riley R."/>
            <person name="Nagy L.G."/>
            <person name="Koehler G."/>
            <person name="Ransdell A.S."/>
            <person name="Younus H."/>
            <person name="Chow J."/>
            <person name="Chiniquy J."/>
            <person name="Lipzen A."/>
            <person name="Tritt A."/>
            <person name="Sun H."/>
            <person name="Haridas S."/>
            <person name="LaButti K."/>
            <person name="Ohm R.A."/>
            <person name="Kues U."/>
            <person name="Blanchette R.A."/>
            <person name="Grigoriev I.V."/>
            <person name="Minto R.E."/>
            <person name="Hibbett D.S."/>
        </authorList>
    </citation>
    <scope>NUCLEOTIDE SEQUENCE [LARGE SCALE GENOMIC DNA]</scope>
    <source>
        <strain evidence="2 3">FP15055 ss-10</strain>
    </source>
</reference>
<feature type="compositionally biased region" description="Polar residues" evidence="1">
    <location>
        <begin position="628"/>
        <end position="643"/>
    </location>
</feature>
<dbReference type="EMBL" id="KN880533">
    <property type="protein sequence ID" value="KIY67156.1"/>
    <property type="molecule type" value="Genomic_DNA"/>
</dbReference>
<feature type="region of interest" description="Disordered" evidence="1">
    <location>
        <begin position="56"/>
        <end position="177"/>
    </location>
</feature>
<feature type="region of interest" description="Disordered" evidence="1">
    <location>
        <begin position="749"/>
        <end position="779"/>
    </location>
</feature>